<organism evidence="1 2">
    <name type="scientific">Chryseobacterium defluvii</name>
    <dbReference type="NCBI Taxonomy" id="160396"/>
    <lineage>
        <taxon>Bacteria</taxon>
        <taxon>Pseudomonadati</taxon>
        <taxon>Bacteroidota</taxon>
        <taxon>Flavobacteriia</taxon>
        <taxon>Flavobacteriales</taxon>
        <taxon>Weeksellaceae</taxon>
        <taxon>Chryseobacterium group</taxon>
        <taxon>Chryseobacterium</taxon>
    </lineage>
</organism>
<evidence type="ECO:0000313" key="2">
    <source>
        <dbReference type="Proteomes" id="UP000272428"/>
    </source>
</evidence>
<dbReference type="EMBL" id="RBXB01000003">
    <property type="protein sequence ID" value="RKS96492.1"/>
    <property type="molecule type" value="Genomic_DNA"/>
</dbReference>
<comment type="caution">
    <text evidence="1">The sequence shown here is derived from an EMBL/GenBank/DDBJ whole genome shotgun (WGS) entry which is preliminary data.</text>
</comment>
<protein>
    <submittedName>
        <fullName evidence="1">Uncharacterized protein</fullName>
    </submittedName>
</protein>
<name>A0A495S9I0_9FLAO</name>
<keyword evidence="2" id="KW-1185">Reference proteome</keyword>
<sequence length="64" mass="7127">MYGGMQIIVKDVGGKPMEVYESDLRYYSRPLLDFNRQVFIPAVTTVNVPSSGNNSSSTNKKTKP</sequence>
<dbReference type="AlphaFoldDB" id="A0A495S9I0"/>
<evidence type="ECO:0000313" key="1">
    <source>
        <dbReference type="EMBL" id="RKS96492.1"/>
    </source>
</evidence>
<accession>A0A495S9I0</accession>
<gene>
    <name evidence="1" type="ORF">BCF58_2916</name>
</gene>
<reference evidence="1 2" key="1">
    <citation type="submission" date="2018-10" db="EMBL/GenBank/DDBJ databases">
        <title>Genomic Encyclopedia of Archaeal and Bacterial Type Strains, Phase II (KMG-II): from individual species to whole genera.</title>
        <authorList>
            <person name="Goeker M."/>
        </authorList>
    </citation>
    <scope>NUCLEOTIDE SEQUENCE [LARGE SCALE GENOMIC DNA]</scope>
    <source>
        <strain evidence="1 2">DSM 14219</strain>
    </source>
</reference>
<dbReference type="Proteomes" id="UP000272428">
    <property type="component" value="Unassembled WGS sequence"/>
</dbReference>
<proteinExistence type="predicted"/>